<evidence type="ECO:0000313" key="2">
    <source>
        <dbReference type="Proteomes" id="UP000265515"/>
    </source>
</evidence>
<sequence>MYVRVTLILVREGDKVIRIDSAQGARDRGTKIRIPFARGDYARDCTIYFYIVVISPCRAEEEDVDGKVGYDGLSGGVREDCDTKTGRVELVEEGMGKRMPAGGKRGPSCDLVDGEVIKGTTG</sequence>
<name>A0A388JNS3_CHABU</name>
<dbReference type="AlphaFoldDB" id="A0A388JNS3"/>
<evidence type="ECO:0000313" key="1">
    <source>
        <dbReference type="EMBL" id="GBG59437.1"/>
    </source>
</evidence>
<dbReference type="Proteomes" id="UP000265515">
    <property type="component" value="Unassembled WGS sequence"/>
</dbReference>
<organism evidence="1 2">
    <name type="scientific">Chara braunii</name>
    <name type="common">Braun's stonewort</name>
    <dbReference type="NCBI Taxonomy" id="69332"/>
    <lineage>
        <taxon>Eukaryota</taxon>
        <taxon>Viridiplantae</taxon>
        <taxon>Streptophyta</taxon>
        <taxon>Charophyceae</taxon>
        <taxon>Charales</taxon>
        <taxon>Characeae</taxon>
        <taxon>Chara</taxon>
    </lineage>
</organism>
<dbReference type="EMBL" id="BFEA01000004">
    <property type="protein sequence ID" value="GBG59437.1"/>
    <property type="molecule type" value="Genomic_DNA"/>
</dbReference>
<comment type="caution">
    <text evidence="1">The sequence shown here is derived from an EMBL/GenBank/DDBJ whole genome shotgun (WGS) entry which is preliminary data.</text>
</comment>
<protein>
    <submittedName>
        <fullName evidence="1">Uncharacterized protein</fullName>
    </submittedName>
</protein>
<reference evidence="1 2" key="1">
    <citation type="journal article" date="2018" name="Cell">
        <title>The Chara Genome: Secondary Complexity and Implications for Plant Terrestrialization.</title>
        <authorList>
            <person name="Nishiyama T."/>
            <person name="Sakayama H."/>
            <person name="Vries J.D."/>
            <person name="Buschmann H."/>
            <person name="Saint-Marcoux D."/>
            <person name="Ullrich K.K."/>
            <person name="Haas F.B."/>
            <person name="Vanderstraeten L."/>
            <person name="Becker D."/>
            <person name="Lang D."/>
            <person name="Vosolsobe S."/>
            <person name="Rombauts S."/>
            <person name="Wilhelmsson P.K.I."/>
            <person name="Janitza P."/>
            <person name="Kern R."/>
            <person name="Heyl A."/>
            <person name="Rumpler F."/>
            <person name="Villalobos L.I.A.C."/>
            <person name="Clay J.M."/>
            <person name="Skokan R."/>
            <person name="Toyoda A."/>
            <person name="Suzuki Y."/>
            <person name="Kagoshima H."/>
            <person name="Schijlen E."/>
            <person name="Tajeshwar N."/>
            <person name="Catarino B."/>
            <person name="Hetherington A.J."/>
            <person name="Saltykova A."/>
            <person name="Bonnot C."/>
            <person name="Breuninger H."/>
            <person name="Symeonidi A."/>
            <person name="Radhakrishnan G.V."/>
            <person name="Van Nieuwerburgh F."/>
            <person name="Deforce D."/>
            <person name="Chang C."/>
            <person name="Karol K.G."/>
            <person name="Hedrich R."/>
            <person name="Ulvskov P."/>
            <person name="Glockner G."/>
            <person name="Delwiche C.F."/>
            <person name="Petrasek J."/>
            <person name="Van de Peer Y."/>
            <person name="Friml J."/>
            <person name="Beilby M."/>
            <person name="Dolan L."/>
            <person name="Kohara Y."/>
            <person name="Sugano S."/>
            <person name="Fujiyama A."/>
            <person name="Delaux P.-M."/>
            <person name="Quint M."/>
            <person name="TheiBen G."/>
            <person name="Hagemann M."/>
            <person name="Harholt J."/>
            <person name="Dunand C."/>
            <person name="Zachgo S."/>
            <person name="Langdale J."/>
            <person name="Maumus F."/>
            <person name="Straeten D.V.D."/>
            <person name="Gould S.B."/>
            <person name="Rensing S.A."/>
        </authorList>
    </citation>
    <scope>NUCLEOTIDE SEQUENCE [LARGE SCALE GENOMIC DNA]</scope>
    <source>
        <strain evidence="1 2">S276</strain>
    </source>
</reference>
<keyword evidence="2" id="KW-1185">Reference proteome</keyword>
<dbReference type="Gramene" id="GBG59437">
    <property type="protein sequence ID" value="GBG59437"/>
    <property type="gene ID" value="CBR_g38462"/>
</dbReference>
<proteinExistence type="predicted"/>
<gene>
    <name evidence="1" type="ORF">CBR_g38462</name>
</gene>
<accession>A0A388JNS3</accession>